<dbReference type="EMBL" id="ML994615">
    <property type="protein sequence ID" value="KAF2192110.1"/>
    <property type="molecule type" value="Genomic_DNA"/>
</dbReference>
<organism evidence="1 2">
    <name type="scientific">Zopfia rhizophila CBS 207.26</name>
    <dbReference type="NCBI Taxonomy" id="1314779"/>
    <lineage>
        <taxon>Eukaryota</taxon>
        <taxon>Fungi</taxon>
        <taxon>Dikarya</taxon>
        <taxon>Ascomycota</taxon>
        <taxon>Pezizomycotina</taxon>
        <taxon>Dothideomycetes</taxon>
        <taxon>Dothideomycetes incertae sedis</taxon>
        <taxon>Zopfiaceae</taxon>
        <taxon>Zopfia</taxon>
    </lineage>
</organism>
<dbReference type="OrthoDB" id="3800105at2759"/>
<evidence type="ECO:0000313" key="1">
    <source>
        <dbReference type="EMBL" id="KAF2192110.1"/>
    </source>
</evidence>
<protein>
    <submittedName>
        <fullName evidence="1">Uncharacterized protein</fullName>
    </submittedName>
</protein>
<reference evidence="1" key="1">
    <citation type="journal article" date="2020" name="Stud. Mycol.">
        <title>101 Dothideomycetes genomes: a test case for predicting lifestyles and emergence of pathogens.</title>
        <authorList>
            <person name="Haridas S."/>
            <person name="Albert R."/>
            <person name="Binder M."/>
            <person name="Bloem J."/>
            <person name="Labutti K."/>
            <person name="Salamov A."/>
            <person name="Andreopoulos B."/>
            <person name="Baker S."/>
            <person name="Barry K."/>
            <person name="Bills G."/>
            <person name="Bluhm B."/>
            <person name="Cannon C."/>
            <person name="Castanera R."/>
            <person name="Culley D."/>
            <person name="Daum C."/>
            <person name="Ezra D."/>
            <person name="Gonzalez J."/>
            <person name="Henrissat B."/>
            <person name="Kuo A."/>
            <person name="Liang C."/>
            <person name="Lipzen A."/>
            <person name="Lutzoni F."/>
            <person name="Magnuson J."/>
            <person name="Mondo S."/>
            <person name="Nolan M."/>
            <person name="Ohm R."/>
            <person name="Pangilinan J."/>
            <person name="Park H.-J."/>
            <person name="Ramirez L."/>
            <person name="Alfaro M."/>
            <person name="Sun H."/>
            <person name="Tritt A."/>
            <person name="Yoshinaga Y."/>
            <person name="Zwiers L.-H."/>
            <person name="Turgeon B."/>
            <person name="Goodwin S."/>
            <person name="Spatafora J."/>
            <person name="Crous P."/>
            <person name="Grigoriev I."/>
        </authorList>
    </citation>
    <scope>NUCLEOTIDE SEQUENCE</scope>
    <source>
        <strain evidence="1">CBS 207.26</strain>
    </source>
</reference>
<dbReference type="AlphaFoldDB" id="A0A6A6EPU6"/>
<keyword evidence="2" id="KW-1185">Reference proteome</keyword>
<accession>A0A6A6EPU6</accession>
<sequence length="191" mass="20922">MAPQAMVSLALPRVLNKTVNGVFTFSKDILVAATSDDVKVTALAAVESLGATLTICDQAEIRVEEFNVWLLRLPSRTGSTSRLPVAKATRQMLKEASSKNEVLPTLGQLQTLYKVLEHKITGLSFADEVMEWRLRMVDIMRTPRVANELTLLGAFGNHLATHILKATQYPTPEAIATLAGAFRNLHFLGHA</sequence>
<proteinExistence type="predicted"/>
<name>A0A6A6EPU6_9PEZI</name>
<dbReference type="Proteomes" id="UP000800200">
    <property type="component" value="Unassembled WGS sequence"/>
</dbReference>
<evidence type="ECO:0000313" key="2">
    <source>
        <dbReference type="Proteomes" id="UP000800200"/>
    </source>
</evidence>
<gene>
    <name evidence="1" type="ORF">K469DRAFT_694264</name>
</gene>